<dbReference type="Gene3D" id="1.20.5.340">
    <property type="match status" value="1"/>
</dbReference>
<dbReference type="KEGG" id="plut:EI981_03240"/>
<keyword evidence="3" id="KW-1185">Reference proteome</keyword>
<evidence type="ECO:0000313" key="2">
    <source>
        <dbReference type="EMBL" id="AZS13584.1"/>
    </source>
</evidence>
<reference evidence="3" key="1">
    <citation type="submission" date="2018-12" db="EMBL/GenBank/DDBJ databases">
        <title>Complete genome sequence of Paenibacillus sp. MBLB1234.</title>
        <authorList>
            <person name="Nam Y.-D."/>
            <person name="Kang J."/>
            <person name="Chung W.-H."/>
            <person name="Park Y.S."/>
        </authorList>
    </citation>
    <scope>NUCLEOTIDE SEQUENCE [LARGE SCALE GENOMIC DNA]</scope>
    <source>
        <strain evidence="3">MBLB1234</strain>
    </source>
</reference>
<dbReference type="RefSeq" id="WP_126995398.1">
    <property type="nucleotide sequence ID" value="NZ_CP034346.1"/>
</dbReference>
<name>A0A3Q9I9X4_9BACL</name>
<evidence type="ECO:0000313" key="3">
    <source>
        <dbReference type="Proteomes" id="UP000270678"/>
    </source>
</evidence>
<keyword evidence="1" id="KW-0175">Coiled coil</keyword>
<gene>
    <name evidence="2" type="ORF">EI981_03240</name>
</gene>
<dbReference type="EMBL" id="CP034346">
    <property type="protein sequence ID" value="AZS13584.1"/>
    <property type="molecule type" value="Genomic_DNA"/>
</dbReference>
<protein>
    <submittedName>
        <fullName evidence="2">Uncharacterized protein</fullName>
    </submittedName>
</protein>
<evidence type="ECO:0000256" key="1">
    <source>
        <dbReference type="SAM" id="Coils"/>
    </source>
</evidence>
<dbReference type="AlphaFoldDB" id="A0A3Q9I9X4"/>
<accession>A0A3Q9I9X4</accession>
<dbReference type="Proteomes" id="UP000270678">
    <property type="component" value="Chromosome"/>
</dbReference>
<feature type="coiled-coil region" evidence="1">
    <location>
        <begin position="148"/>
        <end position="182"/>
    </location>
</feature>
<proteinExistence type="predicted"/>
<organism evidence="2 3">
    <name type="scientific">Paenibacillus lutimineralis</name>
    <dbReference type="NCBI Taxonomy" id="2707005"/>
    <lineage>
        <taxon>Bacteria</taxon>
        <taxon>Bacillati</taxon>
        <taxon>Bacillota</taxon>
        <taxon>Bacilli</taxon>
        <taxon>Bacillales</taxon>
        <taxon>Paenibacillaceae</taxon>
        <taxon>Paenibacillus</taxon>
    </lineage>
</organism>
<sequence>MKKFMAGVVVGVLLFGLAFVLSSSIRSRMNVQKGIYSIKKIDGSLVSEGAVIGGIVYAPVRAMAAAVGAPLTVEGKTIFVGEPAISQSQTEAKVLSKEVLEWTNRINHLRGVINKCEVNIEVKKGEMTTLVAKIKEEKASKQKSPDRLKMLEADIKESNNYIMELQKDITTAEGEILKLQKKIDASQ</sequence>